<dbReference type="PROSITE" id="PS50088">
    <property type="entry name" value="ANK_REPEAT"/>
    <property type="match status" value="1"/>
</dbReference>
<dbReference type="AlphaFoldDB" id="A0A444U930"/>
<organism evidence="11 12">
    <name type="scientific">Acipenser ruthenus</name>
    <name type="common">Sterlet sturgeon</name>
    <dbReference type="NCBI Taxonomy" id="7906"/>
    <lineage>
        <taxon>Eukaryota</taxon>
        <taxon>Metazoa</taxon>
        <taxon>Chordata</taxon>
        <taxon>Craniata</taxon>
        <taxon>Vertebrata</taxon>
        <taxon>Euteleostomi</taxon>
        <taxon>Actinopterygii</taxon>
        <taxon>Chondrostei</taxon>
        <taxon>Acipenseriformes</taxon>
        <taxon>Acipenseridae</taxon>
        <taxon>Acipenser</taxon>
    </lineage>
</organism>
<evidence type="ECO:0000256" key="1">
    <source>
        <dbReference type="ARBA" id="ARBA00004496"/>
    </source>
</evidence>
<evidence type="ECO:0000256" key="9">
    <source>
        <dbReference type="SAM" id="MobiDB-lite"/>
    </source>
</evidence>
<dbReference type="PROSITE" id="PS50297">
    <property type="entry name" value="ANK_REP_REGION"/>
    <property type="match status" value="1"/>
</dbReference>
<dbReference type="InterPro" id="IPR036770">
    <property type="entry name" value="Ankyrin_rpt-contain_sf"/>
</dbReference>
<dbReference type="PANTHER" id="PTHR24119">
    <property type="entry name" value="ACYL-COA-BINDING DOMAIN-CONTAINING PROTEIN 6"/>
    <property type="match status" value="1"/>
</dbReference>
<evidence type="ECO:0000256" key="2">
    <source>
        <dbReference type="ARBA" id="ARBA00018419"/>
    </source>
</evidence>
<feature type="domain" description="ACB" evidence="10">
    <location>
        <begin position="57"/>
        <end position="142"/>
    </location>
</feature>
<accession>A0A444U930</accession>
<dbReference type="InterPro" id="IPR014352">
    <property type="entry name" value="FERM/acyl-CoA-bd_prot_sf"/>
</dbReference>
<evidence type="ECO:0000256" key="7">
    <source>
        <dbReference type="ARBA" id="ARBA00023121"/>
    </source>
</evidence>
<dbReference type="PROSITE" id="PS01024">
    <property type="entry name" value="PR55_1"/>
    <property type="match status" value="1"/>
</dbReference>
<keyword evidence="3" id="KW-0963">Cytoplasm</keyword>
<dbReference type="GO" id="GO:0000062">
    <property type="term" value="F:fatty-acyl-CoA binding"/>
    <property type="evidence" value="ECO:0007669"/>
    <property type="project" value="InterPro"/>
</dbReference>
<feature type="region of interest" description="Disordered" evidence="9">
    <location>
        <begin position="1"/>
        <end position="50"/>
    </location>
</feature>
<evidence type="ECO:0000256" key="5">
    <source>
        <dbReference type="ARBA" id="ARBA00022737"/>
    </source>
</evidence>
<gene>
    <name evidence="11" type="ORF">EOD39_6790</name>
</gene>
<dbReference type="SUPFAM" id="SSF48403">
    <property type="entry name" value="Ankyrin repeat"/>
    <property type="match status" value="1"/>
</dbReference>
<evidence type="ECO:0000313" key="11">
    <source>
        <dbReference type="EMBL" id="RXM31650.1"/>
    </source>
</evidence>
<keyword evidence="7" id="KW-0446">Lipid-binding</keyword>
<sequence length="306" mass="34363">MASRSPSSSPDSATGSGTDPTRPDTGEPLCGSDSDSGPGEEGCGAGDWGRHQEGTVLEAEFEAAAERLGGLIQSASREQLLYLYARYKQAKVGKCNTTKPGFFDFEGKQKWEAWKQLGDMTVIQAMQEYVASVKILDPEWNPKLSDKKGKEQKVGFGGPVVSSLYQEEMIREEDKNIFDYCRENNIEHVTSAIHSKTVDVNLKDEEGRALLHWACDRGHKDLVSVLLQNKANINSQSKNQPHRRGEYNVYSTFQSHEPEFDYLKSLEIEEKINKIRWLPQQNAAYFLLSTNVGVSQYWCTIDIDLL</sequence>
<protein>
    <recommendedName>
        <fullName evidence="2">Acyl-CoA-binding domain-containing protein 6</fullName>
    </recommendedName>
</protein>
<keyword evidence="6 8" id="KW-0040">ANK repeat</keyword>
<dbReference type="InterPro" id="IPR000582">
    <property type="entry name" value="Acyl-CoA-binding_protein"/>
</dbReference>
<reference evidence="11 12" key="1">
    <citation type="submission" date="2019-01" db="EMBL/GenBank/DDBJ databases">
        <title>Draft Genome and Complete Hox-Cluster Characterization of the Sterlet Sturgeon (Acipenser ruthenus).</title>
        <authorList>
            <person name="Wei Q."/>
        </authorList>
    </citation>
    <scope>NUCLEOTIDE SEQUENCE [LARGE SCALE GENOMIC DNA]</scope>
    <source>
        <strain evidence="11">WHYD16114868_AA</strain>
        <tissue evidence="11">Blood</tissue>
    </source>
</reference>
<dbReference type="Gene3D" id="1.25.40.20">
    <property type="entry name" value="Ankyrin repeat-containing domain"/>
    <property type="match status" value="1"/>
</dbReference>
<evidence type="ECO:0000256" key="4">
    <source>
        <dbReference type="ARBA" id="ARBA00022574"/>
    </source>
</evidence>
<dbReference type="FunFam" id="1.20.80.10:FF:000022">
    <property type="entry name" value="acyl-CoA-binding domain-containing protein 6 isoform X1"/>
    <property type="match status" value="1"/>
</dbReference>
<dbReference type="Pfam" id="PF12796">
    <property type="entry name" value="Ank_2"/>
    <property type="match status" value="1"/>
</dbReference>
<evidence type="ECO:0000256" key="3">
    <source>
        <dbReference type="ARBA" id="ARBA00022490"/>
    </source>
</evidence>
<dbReference type="Gene3D" id="1.20.80.10">
    <property type="match status" value="1"/>
</dbReference>
<dbReference type="InterPro" id="IPR035984">
    <property type="entry name" value="Acyl-CoA-binding_sf"/>
</dbReference>
<dbReference type="InterPro" id="IPR000009">
    <property type="entry name" value="PP2A_PR55"/>
</dbReference>
<dbReference type="InterPro" id="IPR018067">
    <property type="entry name" value="PP2A_PR55_CS"/>
</dbReference>
<dbReference type="EMBL" id="SCEB01215038">
    <property type="protein sequence ID" value="RXM31650.1"/>
    <property type="molecule type" value="Genomic_DNA"/>
</dbReference>
<dbReference type="Proteomes" id="UP000289886">
    <property type="component" value="Unassembled WGS sequence"/>
</dbReference>
<keyword evidence="12" id="KW-1185">Reference proteome</keyword>
<evidence type="ECO:0000256" key="6">
    <source>
        <dbReference type="ARBA" id="ARBA00023043"/>
    </source>
</evidence>
<comment type="caution">
    <text evidence="11">The sequence shown here is derived from an EMBL/GenBank/DDBJ whole genome shotgun (WGS) entry which is preliminary data.</text>
</comment>
<comment type="subcellular location">
    <subcellularLocation>
        <location evidence="1">Cytoplasm</location>
    </subcellularLocation>
</comment>
<evidence type="ECO:0000313" key="12">
    <source>
        <dbReference type="Proteomes" id="UP000289886"/>
    </source>
</evidence>
<keyword evidence="5" id="KW-0677">Repeat</keyword>
<feature type="repeat" description="ANK" evidence="8">
    <location>
        <begin position="206"/>
        <end position="238"/>
    </location>
</feature>
<dbReference type="SMART" id="SM00248">
    <property type="entry name" value="ANK"/>
    <property type="match status" value="1"/>
</dbReference>
<feature type="compositionally biased region" description="Low complexity" evidence="9">
    <location>
        <begin position="1"/>
        <end position="19"/>
    </location>
</feature>
<dbReference type="SUPFAM" id="SSF47027">
    <property type="entry name" value="Acyl-CoA binding protein"/>
    <property type="match status" value="1"/>
</dbReference>
<evidence type="ECO:0000259" key="10">
    <source>
        <dbReference type="PROSITE" id="PS51228"/>
    </source>
</evidence>
<dbReference type="GO" id="GO:0005737">
    <property type="term" value="C:cytoplasm"/>
    <property type="evidence" value="ECO:0007669"/>
    <property type="project" value="UniProtKB-SubCell"/>
</dbReference>
<dbReference type="Pfam" id="PF00887">
    <property type="entry name" value="ACBP"/>
    <property type="match status" value="1"/>
</dbReference>
<dbReference type="InterPro" id="IPR002110">
    <property type="entry name" value="Ankyrin_rpt"/>
</dbReference>
<keyword evidence="4" id="KW-0853">WD repeat</keyword>
<name>A0A444U930_ACIRT</name>
<evidence type="ECO:0000256" key="8">
    <source>
        <dbReference type="PROSITE-ProRule" id="PRU00023"/>
    </source>
</evidence>
<dbReference type="PANTHER" id="PTHR24119:SF0">
    <property type="entry name" value="ACYL-COA-BINDING DOMAIN-CONTAINING PROTEIN 6"/>
    <property type="match status" value="1"/>
</dbReference>
<dbReference type="GO" id="GO:0019888">
    <property type="term" value="F:protein phosphatase regulator activity"/>
    <property type="evidence" value="ECO:0007669"/>
    <property type="project" value="InterPro"/>
</dbReference>
<dbReference type="PROSITE" id="PS51228">
    <property type="entry name" value="ACB_2"/>
    <property type="match status" value="1"/>
</dbReference>
<proteinExistence type="predicted"/>
<dbReference type="PRINTS" id="PR00600">
    <property type="entry name" value="PP2APR55"/>
</dbReference>
<dbReference type="GO" id="GO:0000159">
    <property type="term" value="C:protein phosphatase type 2A complex"/>
    <property type="evidence" value="ECO:0007669"/>
    <property type="project" value="InterPro"/>
</dbReference>